<evidence type="ECO:0008006" key="3">
    <source>
        <dbReference type="Google" id="ProtNLM"/>
    </source>
</evidence>
<accession>A0ABU3B8C2</accession>
<proteinExistence type="predicted"/>
<reference evidence="1 2" key="1">
    <citation type="submission" date="2023-09" db="EMBL/GenBank/DDBJ databases">
        <authorList>
            <person name="Rey-Velasco X."/>
        </authorList>
    </citation>
    <scope>NUCLEOTIDE SEQUENCE [LARGE SCALE GENOMIC DNA]</scope>
    <source>
        <strain evidence="1 2">P385</strain>
    </source>
</reference>
<evidence type="ECO:0000313" key="1">
    <source>
        <dbReference type="EMBL" id="MDT0618423.1"/>
    </source>
</evidence>
<evidence type="ECO:0000313" key="2">
    <source>
        <dbReference type="Proteomes" id="UP001259982"/>
    </source>
</evidence>
<protein>
    <recommendedName>
        <fullName evidence="3">Type II toxin-antitoxin system PemK/MazF family toxin</fullName>
    </recommendedName>
</protein>
<name>A0ABU3B8C2_9GAMM</name>
<dbReference type="EMBL" id="JAVRHY010000006">
    <property type="protein sequence ID" value="MDT0618423.1"/>
    <property type="molecule type" value="Genomic_DNA"/>
</dbReference>
<organism evidence="1 2">
    <name type="scientific">Spectribacter acetivorans</name>
    <dbReference type="NCBI Taxonomy" id="3075603"/>
    <lineage>
        <taxon>Bacteria</taxon>
        <taxon>Pseudomonadati</taxon>
        <taxon>Pseudomonadota</taxon>
        <taxon>Gammaproteobacteria</taxon>
        <taxon>Salinisphaerales</taxon>
        <taxon>Salinisphaeraceae</taxon>
        <taxon>Spectribacter</taxon>
    </lineage>
</organism>
<dbReference type="Proteomes" id="UP001259982">
    <property type="component" value="Unassembled WGS sequence"/>
</dbReference>
<dbReference type="RefSeq" id="WP_311658522.1">
    <property type="nucleotide sequence ID" value="NZ_JAVRHY010000006.1"/>
</dbReference>
<sequence>MSAPSPWLPPPDPGDIVWCRFPELESPGPGPKPRPALVITVSDPPDDTDTPYRVRVIYATSRLRGAPPPPAFDIETATLGFAASGLDRTTRFDFRQAVVLNYDTLYFQARPTRPGQPKATSPVMGKLHDSLLPIVKRAHDAAQR</sequence>
<keyword evidence="2" id="KW-1185">Reference proteome</keyword>
<comment type="caution">
    <text evidence="1">The sequence shown here is derived from an EMBL/GenBank/DDBJ whole genome shotgun (WGS) entry which is preliminary data.</text>
</comment>
<gene>
    <name evidence="1" type="ORF">RM531_08035</name>
</gene>